<feature type="transmembrane region" description="Helical" evidence="1">
    <location>
        <begin position="219"/>
        <end position="241"/>
    </location>
</feature>
<dbReference type="EMBL" id="JNFF01000017">
    <property type="protein sequence ID" value="KEQ31395.1"/>
    <property type="molecule type" value="Genomic_DNA"/>
</dbReference>
<protein>
    <submittedName>
        <fullName evidence="2">Uncharacterized protein</fullName>
    </submittedName>
</protein>
<sequence>MFKTKWKTEADRIILQPNLILNAFGILFLLVFIGLGIYTQNELLSNSRTLTFYFIIFGSVPVLFFLLARNQIIFDRIDQKLYVRLFGLFTIRSVPFDNIAAVNAVYLYGTAFNFQVFKKTDRHGKGIRISSGYGKETDKNAIAFTEEVFPLIEDFLKDVFTTEPAPEAITTFEYYTLDQGVYTLKFRAAINAVLGVTLVIWSVYSFFSTNALSLNNPLLITFIPFIFGLLILIGANNKIIFDTNSRTILKTTMGGIKKKEYPFSAYLGFSIIRKTTNFIYSGTDAGIKIDTQDGNHKVLVLKAFNRTKKIERFIMETETILHK</sequence>
<dbReference type="Proteomes" id="UP000028007">
    <property type="component" value="Unassembled WGS sequence"/>
</dbReference>
<gene>
    <name evidence="2" type="ORF">N180_07875</name>
</gene>
<keyword evidence="1" id="KW-1133">Transmembrane helix</keyword>
<evidence type="ECO:0000313" key="2">
    <source>
        <dbReference type="EMBL" id="KEQ31395.1"/>
    </source>
</evidence>
<evidence type="ECO:0000256" key="1">
    <source>
        <dbReference type="SAM" id="Phobius"/>
    </source>
</evidence>
<dbReference type="eggNOG" id="ENOG502ZNM8">
    <property type="taxonomic scope" value="Bacteria"/>
</dbReference>
<comment type="caution">
    <text evidence="2">The sequence shown here is derived from an EMBL/GenBank/DDBJ whole genome shotgun (WGS) entry which is preliminary data.</text>
</comment>
<feature type="transmembrane region" description="Helical" evidence="1">
    <location>
        <begin position="20"/>
        <end position="38"/>
    </location>
</feature>
<evidence type="ECO:0000313" key="3">
    <source>
        <dbReference type="Proteomes" id="UP000028007"/>
    </source>
</evidence>
<keyword evidence="1" id="KW-0812">Transmembrane</keyword>
<name>A0A081PL22_9SPHI</name>
<dbReference type="AlphaFoldDB" id="A0A081PL22"/>
<dbReference type="OrthoDB" id="667067at2"/>
<dbReference type="RefSeq" id="WP_074963864.1">
    <property type="nucleotide sequence ID" value="NZ_JNFF01000017.1"/>
</dbReference>
<keyword evidence="3" id="KW-1185">Reference proteome</keyword>
<reference evidence="2 3" key="1">
    <citation type="journal article" date="1992" name="Int. J. Syst. Bacteriol.">
        <title>Sphingobacterium antarcticus sp. nov. a Psychrotrophic Bacterium from the Soils of Schirmacher Oasis, Antarctica.</title>
        <authorList>
            <person name="Shivaji S."/>
            <person name="Ray M.K."/>
            <person name="Rao N.S."/>
            <person name="Saiserr L."/>
            <person name="Jagannadham M.V."/>
            <person name="Kumar G.S."/>
            <person name="Reddy G."/>
            <person name="Bhargava P.M."/>
        </authorList>
    </citation>
    <scope>NUCLEOTIDE SEQUENCE [LARGE SCALE GENOMIC DNA]</scope>
    <source>
        <strain evidence="2 3">4BY</strain>
    </source>
</reference>
<accession>A0A081PL22</accession>
<organism evidence="2 3">
    <name type="scientific">Pedobacter antarcticus 4BY</name>
    <dbReference type="NCBI Taxonomy" id="1358423"/>
    <lineage>
        <taxon>Bacteria</taxon>
        <taxon>Pseudomonadati</taxon>
        <taxon>Bacteroidota</taxon>
        <taxon>Sphingobacteriia</taxon>
        <taxon>Sphingobacteriales</taxon>
        <taxon>Sphingobacteriaceae</taxon>
        <taxon>Pedobacter</taxon>
    </lineage>
</organism>
<feature type="transmembrane region" description="Helical" evidence="1">
    <location>
        <begin position="188"/>
        <end position="207"/>
    </location>
</feature>
<proteinExistence type="predicted"/>
<feature type="transmembrane region" description="Helical" evidence="1">
    <location>
        <begin position="50"/>
        <end position="68"/>
    </location>
</feature>
<keyword evidence="1" id="KW-0472">Membrane</keyword>